<sequence length="630" mass="67736">MPERRPISPVVPSPDALGGLRPLGLGEVTITGGLLAERQRASARNGIPAGRRELETSGVLDNFRRAAGAQGLVPRGPRFADSDAYKWLEAAAWESRRSGHPVGDQSRIGSLVAAAQHADGYLDTMTDDAYADLTWSHEHYVAGHLIQAAIAQHRAGGADELLPVAVRLADHLGERFGPGRDERLDGHPEVETALVELYRETGRRRYLDLARWMVDSRGSGRITFHEFESSYFCDRVPVRDQESIEGHAVRAVYLAAGATDVAVETGDTVLLDVLRSQFTAMWASRTYLTGGIGARWEQEAFGDAFELPSDRAYAETCAAIGLVQWAWRLFLATGEASYGDAIERVLYNAVLSGVSASGDRYLYVNPLELRSGALAHDGRSPANGRRAWFDCACCPPNVMRLLASAAAYLAAADESGLWLVGYASSTVDTGWGHVRIDTDHPHGGGVRAVVTGGGVDEWTLRLRVPGWASGVEVEAPGRRVSVADGWALVEGAWHEGDAVDLSWSVAPRLIAADSRLDAARAAVAVEVGPLVQAFEEIDNPGLEECFVLPGARPRLDGTHPDGSARVRLDGVRRPASGAEWPYREIAAAGDPGARPVGEAVGLTSVPYHAWGERAVGPMRVWLPVDQVFSG</sequence>
<dbReference type="Pfam" id="PF20737">
    <property type="entry name" value="Glyco_hydro127C"/>
    <property type="match status" value="1"/>
</dbReference>
<keyword evidence="5" id="KW-1185">Reference proteome</keyword>
<reference evidence="4 5" key="1">
    <citation type="submission" date="2020-02" db="EMBL/GenBank/DDBJ databases">
        <title>Sequencing the genomes of 1000 actinobacteria strains.</title>
        <authorList>
            <person name="Klenk H.-P."/>
        </authorList>
    </citation>
    <scope>NUCLEOTIDE SEQUENCE [LARGE SCALE GENOMIC DNA]</scope>
    <source>
        <strain evidence="4 5">DSM 19609</strain>
    </source>
</reference>
<dbReference type="SUPFAM" id="SSF48208">
    <property type="entry name" value="Six-hairpin glycosidases"/>
    <property type="match status" value="1"/>
</dbReference>
<evidence type="ECO:0000313" key="5">
    <source>
        <dbReference type="Proteomes" id="UP000749311"/>
    </source>
</evidence>
<feature type="domain" description="Non-reducing end beta-L-arabinofuranosidase-like GH127 catalytic" evidence="1">
    <location>
        <begin position="28"/>
        <end position="405"/>
    </location>
</feature>
<evidence type="ECO:0000259" key="1">
    <source>
        <dbReference type="Pfam" id="PF07944"/>
    </source>
</evidence>
<evidence type="ECO:0008006" key="6">
    <source>
        <dbReference type="Google" id="ProtNLM"/>
    </source>
</evidence>
<dbReference type="PANTHER" id="PTHR43465">
    <property type="entry name" value="DUF1680 DOMAIN PROTEIN (AFU_ORTHOLOGUE AFUA_1G08910)"/>
    <property type="match status" value="1"/>
</dbReference>
<dbReference type="PANTHER" id="PTHR43465:SF2">
    <property type="entry name" value="DUF1680 DOMAIN PROTEIN (AFU_ORTHOLOGUE AFUA_1G08910)"/>
    <property type="match status" value="1"/>
</dbReference>
<dbReference type="Pfam" id="PF07944">
    <property type="entry name" value="Beta-AFase-like_GH127_cat"/>
    <property type="match status" value="1"/>
</dbReference>
<dbReference type="Proteomes" id="UP000749311">
    <property type="component" value="Unassembled WGS sequence"/>
</dbReference>
<evidence type="ECO:0000259" key="2">
    <source>
        <dbReference type="Pfam" id="PF20736"/>
    </source>
</evidence>
<organism evidence="4 5">
    <name type="scientific">Brooklawnia cerclae</name>
    <dbReference type="NCBI Taxonomy" id="349934"/>
    <lineage>
        <taxon>Bacteria</taxon>
        <taxon>Bacillati</taxon>
        <taxon>Actinomycetota</taxon>
        <taxon>Actinomycetes</taxon>
        <taxon>Propionibacteriales</taxon>
        <taxon>Propionibacteriaceae</taxon>
        <taxon>Brooklawnia</taxon>
    </lineage>
</organism>
<dbReference type="EMBL" id="JAAMOZ010000004">
    <property type="protein sequence ID" value="NIH58699.1"/>
    <property type="molecule type" value="Genomic_DNA"/>
</dbReference>
<dbReference type="InterPro" id="IPR049046">
    <property type="entry name" value="Beta-AFase-like_GH127_middle"/>
</dbReference>
<feature type="domain" description="Non-reducing end beta-L-arabinofuranosidase-like GH127 middle" evidence="2">
    <location>
        <begin position="421"/>
        <end position="502"/>
    </location>
</feature>
<dbReference type="InterPro" id="IPR012878">
    <property type="entry name" value="Beta-AFase-like_GH127_cat"/>
</dbReference>
<gene>
    <name evidence="4" type="ORF">FB473_003396</name>
</gene>
<protein>
    <recommendedName>
        <fullName evidence="6">Glycoside hydrolase family 127 protein</fullName>
    </recommendedName>
</protein>
<evidence type="ECO:0000313" key="4">
    <source>
        <dbReference type="EMBL" id="NIH58699.1"/>
    </source>
</evidence>
<dbReference type="RefSeq" id="WP_167171648.1">
    <property type="nucleotide sequence ID" value="NZ_BAAAOO010000006.1"/>
</dbReference>
<name>A0ABX0SJV6_9ACTN</name>
<dbReference type="InterPro" id="IPR049049">
    <property type="entry name" value="Beta-AFase-like_GH127_C"/>
</dbReference>
<accession>A0ABX0SJV6</accession>
<dbReference type="InterPro" id="IPR049174">
    <property type="entry name" value="Beta-AFase-like"/>
</dbReference>
<feature type="domain" description="Non-reducing end beta-L-arabinofuranosidase-like GH127 C-terminal" evidence="3">
    <location>
        <begin position="507"/>
        <end position="623"/>
    </location>
</feature>
<evidence type="ECO:0000259" key="3">
    <source>
        <dbReference type="Pfam" id="PF20737"/>
    </source>
</evidence>
<dbReference type="Pfam" id="PF20736">
    <property type="entry name" value="Glyco_hydro127M"/>
    <property type="match status" value="1"/>
</dbReference>
<proteinExistence type="predicted"/>
<comment type="caution">
    <text evidence="4">The sequence shown here is derived from an EMBL/GenBank/DDBJ whole genome shotgun (WGS) entry which is preliminary data.</text>
</comment>
<dbReference type="InterPro" id="IPR008928">
    <property type="entry name" value="6-hairpin_glycosidase_sf"/>
</dbReference>